<dbReference type="SUPFAM" id="SSF57196">
    <property type="entry name" value="EGF/Laminin"/>
    <property type="match status" value="1"/>
</dbReference>
<dbReference type="FunFam" id="2.10.25.10:FF:000891">
    <property type="entry name" value="Calcium binding EGF domain containing protein, expressed"/>
    <property type="match status" value="1"/>
</dbReference>
<keyword evidence="3" id="KW-0808">Transferase</keyword>
<dbReference type="InterPro" id="IPR036397">
    <property type="entry name" value="RNaseH_sf"/>
</dbReference>
<evidence type="ECO:0000256" key="6">
    <source>
        <dbReference type="ARBA" id="ARBA00022741"/>
    </source>
</evidence>
<name>J3N1B5_ORYBR</name>
<evidence type="ECO:0000256" key="13">
    <source>
        <dbReference type="PROSITE-ProRule" id="PRU00047"/>
    </source>
</evidence>
<dbReference type="PROSITE" id="PS50158">
    <property type="entry name" value="ZF_CCHC"/>
    <property type="match status" value="1"/>
</dbReference>
<dbReference type="PROSITE" id="PS00107">
    <property type="entry name" value="PROTEIN_KINASE_ATP"/>
    <property type="match status" value="1"/>
</dbReference>
<dbReference type="PROSITE" id="PS00108">
    <property type="entry name" value="PROTEIN_KINASE_ST"/>
    <property type="match status" value="1"/>
</dbReference>
<dbReference type="Pfam" id="PF13947">
    <property type="entry name" value="GUB_WAK_bind"/>
    <property type="match status" value="2"/>
</dbReference>
<feature type="domain" description="Protein kinase" evidence="16">
    <location>
        <begin position="1262"/>
        <end position="1536"/>
    </location>
</feature>
<feature type="domain" description="CCHC-type" evidence="17">
    <location>
        <begin position="272"/>
        <end position="288"/>
    </location>
</feature>
<dbReference type="CDD" id="cd00054">
    <property type="entry name" value="EGF_CA"/>
    <property type="match status" value="1"/>
</dbReference>
<dbReference type="Pfam" id="PF25597">
    <property type="entry name" value="SH3_retrovirus"/>
    <property type="match status" value="1"/>
</dbReference>
<dbReference type="FunFam" id="3.30.200.20:FF:000043">
    <property type="entry name" value="Wall-associated receptor kinase 2"/>
    <property type="match status" value="1"/>
</dbReference>
<evidence type="ECO:0000256" key="3">
    <source>
        <dbReference type="ARBA" id="ARBA00022679"/>
    </source>
</evidence>
<evidence type="ECO:0008006" key="21">
    <source>
        <dbReference type="Google" id="ProtNLM"/>
    </source>
</evidence>
<evidence type="ECO:0000256" key="7">
    <source>
        <dbReference type="ARBA" id="ARBA00022777"/>
    </source>
</evidence>
<evidence type="ECO:0000313" key="19">
    <source>
        <dbReference type="EnsemblPlants" id="OB10G13130.1"/>
    </source>
</evidence>
<dbReference type="InterPro" id="IPR011009">
    <property type="entry name" value="Kinase-like_dom_sf"/>
</dbReference>
<evidence type="ECO:0000313" key="20">
    <source>
        <dbReference type="Proteomes" id="UP000006038"/>
    </source>
</evidence>
<evidence type="ECO:0000256" key="14">
    <source>
        <dbReference type="PROSITE-ProRule" id="PRU10141"/>
    </source>
</evidence>
<reference evidence="19" key="1">
    <citation type="journal article" date="2013" name="Nat. Commun.">
        <title>Whole-genome sequencing of Oryza brachyantha reveals mechanisms underlying Oryza genome evolution.</title>
        <authorList>
            <person name="Chen J."/>
            <person name="Huang Q."/>
            <person name="Gao D."/>
            <person name="Wang J."/>
            <person name="Lang Y."/>
            <person name="Liu T."/>
            <person name="Li B."/>
            <person name="Bai Z."/>
            <person name="Luis Goicoechea J."/>
            <person name="Liang C."/>
            <person name="Chen C."/>
            <person name="Zhang W."/>
            <person name="Sun S."/>
            <person name="Liao Y."/>
            <person name="Zhang X."/>
            <person name="Yang L."/>
            <person name="Song C."/>
            <person name="Wang M."/>
            <person name="Shi J."/>
            <person name="Liu G."/>
            <person name="Liu J."/>
            <person name="Zhou H."/>
            <person name="Zhou W."/>
            <person name="Yu Q."/>
            <person name="An N."/>
            <person name="Chen Y."/>
            <person name="Cai Q."/>
            <person name="Wang B."/>
            <person name="Liu B."/>
            <person name="Min J."/>
            <person name="Huang Y."/>
            <person name="Wu H."/>
            <person name="Li Z."/>
            <person name="Zhang Y."/>
            <person name="Yin Y."/>
            <person name="Song W."/>
            <person name="Jiang J."/>
            <person name="Jackson S.A."/>
            <person name="Wing R.A."/>
            <person name="Wang J."/>
            <person name="Chen M."/>
        </authorList>
    </citation>
    <scope>NUCLEOTIDE SEQUENCE [LARGE SCALE GENOMIC DNA]</scope>
    <source>
        <strain evidence="19">cv. IRGC 101232</strain>
    </source>
</reference>
<evidence type="ECO:0000259" key="17">
    <source>
        <dbReference type="PROSITE" id="PS50158"/>
    </source>
</evidence>
<dbReference type="SMART" id="SM00179">
    <property type="entry name" value="EGF_CA"/>
    <property type="match status" value="1"/>
</dbReference>
<evidence type="ECO:0000256" key="9">
    <source>
        <dbReference type="ARBA" id="ARBA00022989"/>
    </source>
</evidence>
<keyword evidence="5" id="KW-0732">Signal</keyword>
<dbReference type="GO" id="GO:0030247">
    <property type="term" value="F:polysaccharide binding"/>
    <property type="evidence" value="ECO:0007669"/>
    <property type="project" value="InterPro"/>
</dbReference>
<dbReference type="Pfam" id="PF13976">
    <property type="entry name" value="gag_pre-integrs"/>
    <property type="match status" value="1"/>
</dbReference>
<feature type="domain" description="Integrase catalytic" evidence="18">
    <location>
        <begin position="445"/>
        <end position="611"/>
    </location>
</feature>
<dbReference type="InterPro" id="IPR000742">
    <property type="entry name" value="EGF"/>
</dbReference>
<dbReference type="Proteomes" id="UP000006038">
    <property type="component" value="Chromosome 10"/>
</dbReference>
<dbReference type="PROSITE" id="PS50011">
    <property type="entry name" value="PROTEIN_KINASE_DOM"/>
    <property type="match status" value="1"/>
</dbReference>
<keyword evidence="4 15" id="KW-0812">Transmembrane</keyword>
<dbReference type="InterPro" id="IPR025724">
    <property type="entry name" value="GAG-pre-integrase_dom"/>
</dbReference>
<dbReference type="EnsemblPlants" id="OB10G13130.1">
    <property type="protein sequence ID" value="OB10G13130.1"/>
    <property type="gene ID" value="OB10G13130"/>
</dbReference>
<keyword evidence="8 14" id="KW-0067">ATP-binding</keyword>
<dbReference type="SMART" id="SM00220">
    <property type="entry name" value="S_TKc"/>
    <property type="match status" value="1"/>
</dbReference>
<dbReference type="Pfam" id="PF07714">
    <property type="entry name" value="PK_Tyr_Ser-Thr"/>
    <property type="match status" value="1"/>
</dbReference>
<evidence type="ECO:0000259" key="16">
    <source>
        <dbReference type="PROSITE" id="PS50011"/>
    </source>
</evidence>
<evidence type="ECO:0000259" key="18">
    <source>
        <dbReference type="PROSITE" id="PS50994"/>
    </source>
</evidence>
<dbReference type="InterPro" id="IPR012337">
    <property type="entry name" value="RNaseH-like_sf"/>
</dbReference>
<keyword evidence="13" id="KW-0863">Zinc-finger</keyword>
<dbReference type="GO" id="GO:0007166">
    <property type="term" value="P:cell surface receptor signaling pathway"/>
    <property type="evidence" value="ECO:0007669"/>
    <property type="project" value="InterPro"/>
</dbReference>
<dbReference type="Gene3D" id="2.10.25.10">
    <property type="entry name" value="Laminin"/>
    <property type="match status" value="2"/>
</dbReference>
<protein>
    <recommendedName>
        <fullName evidence="21">Protein kinase domain-containing protein</fullName>
    </recommendedName>
</protein>
<feature type="transmembrane region" description="Helical" evidence="15">
    <location>
        <begin position="1184"/>
        <end position="1209"/>
    </location>
</feature>
<evidence type="ECO:0000256" key="5">
    <source>
        <dbReference type="ARBA" id="ARBA00022729"/>
    </source>
</evidence>
<organism evidence="19">
    <name type="scientific">Oryza brachyantha</name>
    <name type="common">malo sina</name>
    <dbReference type="NCBI Taxonomy" id="4533"/>
    <lineage>
        <taxon>Eukaryota</taxon>
        <taxon>Viridiplantae</taxon>
        <taxon>Streptophyta</taxon>
        <taxon>Embryophyta</taxon>
        <taxon>Tracheophyta</taxon>
        <taxon>Spermatophyta</taxon>
        <taxon>Magnoliopsida</taxon>
        <taxon>Liliopsida</taxon>
        <taxon>Poales</taxon>
        <taxon>Poaceae</taxon>
        <taxon>BOP clade</taxon>
        <taxon>Oryzoideae</taxon>
        <taxon>Oryzeae</taxon>
        <taxon>Oryzinae</taxon>
        <taxon>Oryza</taxon>
    </lineage>
</organism>
<dbReference type="InterPro" id="IPR057670">
    <property type="entry name" value="SH3_retrovirus"/>
</dbReference>
<dbReference type="SMART" id="SM00181">
    <property type="entry name" value="EGF"/>
    <property type="match status" value="3"/>
</dbReference>
<comment type="subcellular location">
    <subcellularLocation>
        <location evidence="1">Membrane</location>
        <topology evidence="1">Single-pass type I membrane protein</topology>
    </subcellularLocation>
</comment>
<dbReference type="GO" id="GO:0005509">
    <property type="term" value="F:calcium ion binding"/>
    <property type="evidence" value="ECO:0007669"/>
    <property type="project" value="InterPro"/>
</dbReference>
<dbReference type="SUPFAM" id="SSF56112">
    <property type="entry name" value="Protein kinase-like (PK-like)"/>
    <property type="match status" value="1"/>
</dbReference>
<dbReference type="GO" id="GO:0003676">
    <property type="term" value="F:nucleic acid binding"/>
    <property type="evidence" value="ECO:0007669"/>
    <property type="project" value="InterPro"/>
</dbReference>
<dbReference type="PANTHER" id="PTHR27005:SF296">
    <property type="entry name" value="CALCIUM BINDING EGF DOMAIN CONTAINING PROTEIN, EXPRESSED"/>
    <property type="match status" value="1"/>
</dbReference>
<dbReference type="Gene3D" id="3.30.200.20">
    <property type="entry name" value="Phosphorylase Kinase, domain 1"/>
    <property type="match status" value="1"/>
</dbReference>
<evidence type="ECO:0000256" key="11">
    <source>
        <dbReference type="ARBA" id="ARBA00023157"/>
    </source>
</evidence>
<evidence type="ECO:0000256" key="15">
    <source>
        <dbReference type="SAM" id="Phobius"/>
    </source>
</evidence>
<dbReference type="Pfam" id="PF00665">
    <property type="entry name" value="rve"/>
    <property type="match status" value="1"/>
</dbReference>
<evidence type="ECO:0000256" key="2">
    <source>
        <dbReference type="ARBA" id="ARBA00022527"/>
    </source>
</evidence>
<keyword evidence="13" id="KW-0479">Metal-binding</keyword>
<dbReference type="PROSITE" id="PS01187">
    <property type="entry name" value="EGF_CA"/>
    <property type="match status" value="1"/>
</dbReference>
<dbReference type="HOGENOM" id="CLU_244127_0_0_1"/>
<accession>J3N1B5</accession>
<dbReference type="InterPro" id="IPR000719">
    <property type="entry name" value="Prot_kinase_dom"/>
</dbReference>
<dbReference type="GO" id="GO:0005524">
    <property type="term" value="F:ATP binding"/>
    <property type="evidence" value="ECO:0007669"/>
    <property type="project" value="UniProtKB-UniRule"/>
</dbReference>
<keyword evidence="13" id="KW-0862">Zinc</keyword>
<sequence>MAEKFSNKPHIFNGSDFDYWKKKMESYITSQGYDIWLKVNQPYEIPERIDTPALKLEFENNCKARNIILNGISRSDFDRVSHLATANKIWKALNDFHTGTSNIKELRKDVFKKEYIKFEMKLGESLDDYLARFNKILSDLRSVDASYDVNYSQSEIARHFMNGLDMKVWDVKVTSIQKSIDMNVLTLDILYTKLKTYEMNILSKNTDLKSTVLISSSGSSSESISLAAFAAFTALSDDQLEEISEEDLVLAVNRISRDVSSIRIRRRGGPIRCFGCGQPNHIRSQCPKLGRVLVEFEDDGEEDKSMNIAGVCLMAKSFEDSDDDDETFLARKENVWIVDSGCSRHMTGDKSWFSSLVRASRKDSIIFGDASTSTITATGSVKFSKDVMFWHRRLGHIGFDHLTRISGSDLIRGLPKLKKDVDLVCSPCRHAKMVVCSHTPTFSVMTDAPGQLLHMDTVGPARVQSVGGKWYVLVIVDDFSRYSWVFFMVTKDEAFEHFKSLYLRLAIQLPGSLRTIRSDNGGEFKNASFERFCNEKGLEHQFSSPRVPQQNGVVERKNRSLVEMARTMLDEYSTPRKFWAEAVNTACYISNRVFLRSKLRKTSYELRFGHTPKISHLRVFGCKCFVLKSGFLDKFESRSRDGLMLGYAAHSRGYRVLVLETNKIVETCEVTFDEASPGLSEVKRSVAQSRILSNTPELTPSNTSLPSAATLANCPKRCGDVSFDYPFGIGDGCFRHPDFSLGCDSSTQPPKLFLQADDSVEISDNIDVSGQDVGDFLHFNSFLATFTHVIPVKTGIDVYNFSWKSPGVSFTIVETMVIGVASCDLDVFLIGQDGAAKLLCTVACPNKEIAEMVYMQDCAGPGCYFLSSETPVQTVQLQVIRHKTNNTLRYSNLSMLWDRINISIGGPVVWSIVDQTRCSRNMEDNSKGDYACVSNHSGCRTSVFRDTGYACQCNSGYIGNPYILDGCKHDSGYNPRPEKRNCSRHCGTVEVPFPFGLEEGCSARNLFRLTCSDETNSVVKFNDFFQVMYINVSEGLLGIKYNSTFQEQQFNMMVKMIISSDEPDLFVDPLESASVQWAVANLTCQEAQQNTSGYACVSTSSTCLNVLSSMEGFIGYRCTCSPGYHGNPYIQDGCEDINECQETPGICKGVCHNTVGNYSCTKCPDHTEYDMLRMQCTPKRKQSFYSGIVIGLSSGFGMLLLGLSGMVLIRRWQRHAQKRLQRKYFQKNQGLLFEQLISADENASEKTKIFSLEELKKATNNFDTTRILGCGGHGTVYKGILSNQHVVAIKKAKVIRECEINDFINEVAILSQINHRNIVKLFGCCLETEVPLLVYDFIPNGSLFGLLHPDSSSTIYLSWSDRLRIAAEAAGALCYLHSAASISIFHRDVKSSNILLDANYTAKVSDFGASRSVPIDQSHVITNVQGTFGYLDPEYYQTRQLNEKSDVYSFGVVLLELLLRKQPIFTTDSGMKQNLCSYFLSEIKTRPITDMVDAQVLEQASKEHIKEVASLAEMCLKLKGEERPRMKQVELTLQLLRTERMNSSQVDPAIDQEILPVLTEGAIDPEKQALATNLDVHRANVASQCLQISCHSLEREFLSSASLPR</sequence>
<dbReference type="PROSITE" id="PS50994">
    <property type="entry name" value="INTEGRASE"/>
    <property type="match status" value="1"/>
</dbReference>
<dbReference type="InterPro" id="IPR001881">
    <property type="entry name" value="EGF-like_Ca-bd_dom"/>
</dbReference>
<proteinExistence type="predicted"/>
<evidence type="ECO:0000256" key="4">
    <source>
        <dbReference type="ARBA" id="ARBA00022692"/>
    </source>
</evidence>
<keyword evidence="10 15" id="KW-0472">Membrane</keyword>
<feature type="binding site" evidence="14">
    <location>
        <position position="1291"/>
    </location>
    <ligand>
        <name>ATP</name>
        <dbReference type="ChEBI" id="CHEBI:30616"/>
    </ligand>
</feature>
<dbReference type="InterPro" id="IPR001878">
    <property type="entry name" value="Znf_CCHC"/>
</dbReference>
<keyword evidence="11" id="KW-1015">Disulfide bond</keyword>
<keyword evidence="9 15" id="KW-1133">Transmembrane helix</keyword>
<keyword evidence="20" id="KW-1185">Reference proteome</keyword>
<dbReference type="GO" id="GO:0008270">
    <property type="term" value="F:zinc ion binding"/>
    <property type="evidence" value="ECO:0007669"/>
    <property type="project" value="UniProtKB-KW"/>
</dbReference>
<evidence type="ECO:0000256" key="10">
    <source>
        <dbReference type="ARBA" id="ARBA00023136"/>
    </source>
</evidence>
<dbReference type="FunFam" id="1.10.510.10:FF:000084">
    <property type="entry name" value="Wall-associated receptor kinase 2"/>
    <property type="match status" value="1"/>
</dbReference>
<evidence type="ECO:0000256" key="1">
    <source>
        <dbReference type="ARBA" id="ARBA00004479"/>
    </source>
</evidence>
<reference evidence="19" key="2">
    <citation type="submission" date="2013-04" db="UniProtKB">
        <authorList>
            <consortium name="EnsemblPlants"/>
        </authorList>
    </citation>
    <scope>IDENTIFICATION</scope>
</reference>
<evidence type="ECO:0000256" key="8">
    <source>
        <dbReference type="ARBA" id="ARBA00022840"/>
    </source>
</evidence>
<dbReference type="InterPro" id="IPR017441">
    <property type="entry name" value="Protein_kinase_ATP_BS"/>
</dbReference>
<dbReference type="PANTHER" id="PTHR27005">
    <property type="entry name" value="WALL-ASSOCIATED RECEPTOR KINASE-LIKE 21"/>
    <property type="match status" value="1"/>
</dbReference>
<keyword evidence="2" id="KW-0723">Serine/threonine-protein kinase</keyword>
<evidence type="ECO:0000256" key="12">
    <source>
        <dbReference type="ARBA" id="ARBA00023180"/>
    </source>
</evidence>
<keyword evidence="6 14" id="KW-0547">Nucleotide-binding</keyword>
<dbReference type="InterPro" id="IPR025287">
    <property type="entry name" value="WAK_GUB"/>
</dbReference>
<dbReference type="Gene3D" id="3.30.420.10">
    <property type="entry name" value="Ribonuclease H-like superfamily/Ribonuclease H"/>
    <property type="match status" value="1"/>
</dbReference>
<dbReference type="SMART" id="SM00343">
    <property type="entry name" value="ZnF_C2HC"/>
    <property type="match status" value="1"/>
</dbReference>
<dbReference type="InterPro" id="IPR045274">
    <property type="entry name" value="WAK-like"/>
</dbReference>
<dbReference type="InterPro" id="IPR008271">
    <property type="entry name" value="Ser/Thr_kinase_AS"/>
</dbReference>
<dbReference type="Gramene" id="OB10G13130.1">
    <property type="protein sequence ID" value="OB10G13130.1"/>
    <property type="gene ID" value="OB10G13130"/>
</dbReference>
<dbReference type="Pfam" id="PF14223">
    <property type="entry name" value="Retrotran_gag_2"/>
    <property type="match status" value="1"/>
</dbReference>
<dbReference type="eggNOG" id="KOG0017">
    <property type="taxonomic scope" value="Eukaryota"/>
</dbReference>
<dbReference type="GO" id="GO:0004674">
    <property type="term" value="F:protein serine/threonine kinase activity"/>
    <property type="evidence" value="ECO:0007669"/>
    <property type="project" value="UniProtKB-KW"/>
</dbReference>
<dbReference type="GO" id="GO:0015074">
    <property type="term" value="P:DNA integration"/>
    <property type="evidence" value="ECO:0007669"/>
    <property type="project" value="InterPro"/>
</dbReference>
<dbReference type="Gene3D" id="1.10.510.10">
    <property type="entry name" value="Transferase(Phosphotransferase) domain 1"/>
    <property type="match status" value="1"/>
</dbReference>
<dbReference type="InterPro" id="IPR001245">
    <property type="entry name" value="Ser-Thr/Tyr_kinase_cat_dom"/>
</dbReference>
<dbReference type="InterPro" id="IPR018097">
    <property type="entry name" value="EGF_Ca-bd_CS"/>
</dbReference>
<keyword evidence="7" id="KW-0418">Kinase</keyword>
<keyword evidence="12" id="KW-0325">Glycoprotein</keyword>
<dbReference type="InterPro" id="IPR001584">
    <property type="entry name" value="Integrase_cat-core"/>
</dbReference>
<dbReference type="GO" id="GO:0005886">
    <property type="term" value="C:plasma membrane"/>
    <property type="evidence" value="ECO:0007669"/>
    <property type="project" value="TreeGrafter"/>
</dbReference>
<dbReference type="SUPFAM" id="SSF53098">
    <property type="entry name" value="Ribonuclease H-like"/>
    <property type="match status" value="1"/>
</dbReference>